<keyword evidence="4" id="KW-1185">Reference proteome</keyword>
<dbReference type="OrthoDB" id="48355at2759"/>
<evidence type="ECO:0000313" key="3">
    <source>
        <dbReference type="EMBL" id="KAG7369567.1"/>
    </source>
</evidence>
<feature type="transmembrane region" description="Helical" evidence="2">
    <location>
        <begin position="20"/>
        <end position="39"/>
    </location>
</feature>
<dbReference type="Proteomes" id="UP000693970">
    <property type="component" value="Unassembled WGS sequence"/>
</dbReference>
<sequence>MKLTVSFFTVIHDAQSTLRYTRTAVWLLALAFLPFLSLFQSARMLREVVSTVDTTIAFVDVPTLLHHRRHFSQQDAAFFPRRHLHDVSSSSSSDHPLDTPNLHIVISHCDQPIDWIWKHYLWNQPYKSMTILSKCRRPPTLEQLPPVAALPTTIHNTSTSMHHGVPLIQVLELPNVGRCDHSYAYWMSKLLGNVAVDEFISHRLNFSNDRHNNYETVRLVEIYDTDKDLILFMKDNDNAYRANMDIEIPLHHIMESIFINDQQQQDDDDEEENSKSNEVNGAETLSKNKTSSSEAAISTTTFACGTKLRTGFPGFYRKNLLTVDDRERASNLADRRLLWTFQQGEYSSSAGLLQRSEDHGDFVARYRPMGKWVQHLQFDLNAFEDGFFEGTYQNQNYDIVPVCFGGNFVTSWGTIQNSPIRNWTAIVESLSRGDNIEEGHYMERLWAHLFSPAFTKEKRNAILQRTSRQFSDGAFAGMIVTLSTD</sequence>
<organism evidence="3 4">
    <name type="scientific">Nitzschia inconspicua</name>
    <dbReference type="NCBI Taxonomy" id="303405"/>
    <lineage>
        <taxon>Eukaryota</taxon>
        <taxon>Sar</taxon>
        <taxon>Stramenopiles</taxon>
        <taxon>Ochrophyta</taxon>
        <taxon>Bacillariophyta</taxon>
        <taxon>Bacillariophyceae</taxon>
        <taxon>Bacillariophycidae</taxon>
        <taxon>Bacillariales</taxon>
        <taxon>Bacillariaceae</taxon>
        <taxon>Nitzschia</taxon>
    </lineage>
</organism>
<feature type="compositionally biased region" description="Polar residues" evidence="1">
    <location>
        <begin position="276"/>
        <end position="289"/>
    </location>
</feature>
<gene>
    <name evidence="3" type="ORF">IV203_027313</name>
</gene>
<dbReference type="AlphaFoldDB" id="A0A9K3Q382"/>
<protein>
    <submittedName>
        <fullName evidence="3">Uncharacterized protein</fullName>
    </submittedName>
</protein>
<accession>A0A9K3Q382</accession>
<comment type="caution">
    <text evidence="3">The sequence shown here is derived from an EMBL/GenBank/DDBJ whole genome shotgun (WGS) entry which is preliminary data.</text>
</comment>
<reference evidence="3" key="2">
    <citation type="submission" date="2021-04" db="EMBL/GenBank/DDBJ databases">
        <authorList>
            <person name="Podell S."/>
        </authorList>
    </citation>
    <scope>NUCLEOTIDE SEQUENCE</scope>
    <source>
        <strain evidence="3">Hildebrandi</strain>
    </source>
</reference>
<keyword evidence="2" id="KW-0472">Membrane</keyword>
<feature type="region of interest" description="Disordered" evidence="1">
    <location>
        <begin position="261"/>
        <end position="291"/>
    </location>
</feature>
<dbReference type="EMBL" id="JAGRRH010000005">
    <property type="protein sequence ID" value="KAG7369567.1"/>
    <property type="molecule type" value="Genomic_DNA"/>
</dbReference>
<evidence type="ECO:0000256" key="2">
    <source>
        <dbReference type="SAM" id="Phobius"/>
    </source>
</evidence>
<name>A0A9K3Q382_9STRA</name>
<proteinExistence type="predicted"/>
<evidence type="ECO:0000256" key="1">
    <source>
        <dbReference type="SAM" id="MobiDB-lite"/>
    </source>
</evidence>
<reference evidence="3" key="1">
    <citation type="journal article" date="2021" name="Sci. Rep.">
        <title>Diploid genomic architecture of Nitzschia inconspicua, an elite biomass production diatom.</title>
        <authorList>
            <person name="Oliver A."/>
            <person name="Podell S."/>
            <person name="Pinowska A."/>
            <person name="Traller J.C."/>
            <person name="Smith S.R."/>
            <person name="McClure R."/>
            <person name="Beliaev A."/>
            <person name="Bohutskyi P."/>
            <person name="Hill E.A."/>
            <person name="Rabines A."/>
            <person name="Zheng H."/>
            <person name="Allen L.Z."/>
            <person name="Kuo A."/>
            <person name="Grigoriev I.V."/>
            <person name="Allen A.E."/>
            <person name="Hazlebeck D."/>
            <person name="Allen E.E."/>
        </authorList>
    </citation>
    <scope>NUCLEOTIDE SEQUENCE</scope>
    <source>
        <strain evidence="3">Hildebrandi</strain>
    </source>
</reference>
<evidence type="ECO:0000313" key="4">
    <source>
        <dbReference type="Proteomes" id="UP000693970"/>
    </source>
</evidence>
<keyword evidence="2" id="KW-1133">Transmembrane helix</keyword>
<keyword evidence="2" id="KW-0812">Transmembrane</keyword>